<accession>A0AAW2G8T5</accession>
<evidence type="ECO:0000313" key="2">
    <source>
        <dbReference type="EMBL" id="KAL0123767.1"/>
    </source>
</evidence>
<proteinExistence type="predicted"/>
<sequence>MKYRFVRNGRPRSSAVSSQRRATLSDRYPTAPTAPPSRMSHLPRPHSLPPRSPPESRDRESLSSHRVSTPRVHAYICHAYKEVLGVSRETLPPINIFVGFNGCPVCTTSVYRRARFRMYEFAELAN</sequence>
<evidence type="ECO:0000256" key="1">
    <source>
        <dbReference type="SAM" id="MobiDB-lite"/>
    </source>
</evidence>
<dbReference type="AlphaFoldDB" id="A0AAW2G8T5"/>
<comment type="caution">
    <text evidence="2">The sequence shown here is derived from an EMBL/GenBank/DDBJ whole genome shotgun (WGS) entry which is preliminary data.</text>
</comment>
<name>A0AAW2G8T5_9HYME</name>
<evidence type="ECO:0000313" key="3">
    <source>
        <dbReference type="Proteomes" id="UP001430953"/>
    </source>
</evidence>
<dbReference type="EMBL" id="JADYXP020000005">
    <property type="protein sequence ID" value="KAL0123767.1"/>
    <property type="molecule type" value="Genomic_DNA"/>
</dbReference>
<gene>
    <name evidence="2" type="ORF">PUN28_005936</name>
</gene>
<protein>
    <submittedName>
        <fullName evidence="2">Uncharacterized protein</fullName>
    </submittedName>
</protein>
<feature type="compositionally biased region" description="Basic residues" evidence="1">
    <location>
        <begin position="1"/>
        <end position="10"/>
    </location>
</feature>
<dbReference type="Proteomes" id="UP001430953">
    <property type="component" value="Unassembled WGS sequence"/>
</dbReference>
<organism evidence="2 3">
    <name type="scientific">Cardiocondyla obscurior</name>
    <dbReference type="NCBI Taxonomy" id="286306"/>
    <lineage>
        <taxon>Eukaryota</taxon>
        <taxon>Metazoa</taxon>
        <taxon>Ecdysozoa</taxon>
        <taxon>Arthropoda</taxon>
        <taxon>Hexapoda</taxon>
        <taxon>Insecta</taxon>
        <taxon>Pterygota</taxon>
        <taxon>Neoptera</taxon>
        <taxon>Endopterygota</taxon>
        <taxon>Hymenoptera</taxon>
        <taxon>Apocrita</taxon>
        <taxon>Aculeata</taxon>
        <taxon>Formicoidea</taxon>
        <taxon>Formicidae</taxon>
        <taxon>Myrmicinae</taxon>
        <taxon>Cardiocondyla</taxon>
    </lineage>
</organism>
<feature type="region of interest" description="Disordered" evidence="1">
    <location>
        <begin position="1"/>
        <end position="68"/>
    </location>
</feature>
<reference evidence="2 3" key="1">
    <citation type="submission" date="2023-03" db="EMBL/GenBank/DDBJ databases">
        <title>High recombination rates correlate with genetic variation in Cardiocondyla obscurior ants.</title>
        <authorList>
            <person name="Errbii M."/>
        </authorList>
    </citation>
    <scope>NUCLEOTIDE SEQUENCE [LARGE SCALE GENOMIC DNA]</scope>
    <source>
        <strain evidence="2">Alpha-2009</strain>
        <tissue evidence="2">Whole body</tissue>
    </source>
</reference>
<keyword evidence="3" id="KW-1185">Reference proteome</keyword>
<feature type="compositionally biased region" description="Basic and acidic residues" evidence="1">
    <location>
        <begin position="54"/>
        <end position="63"/>
    </location>
</feature>